<dbReference type="SUPFAM" id="SSF69322">
    <property type="entry name" value="Tricorn protease domain 2"/>
    <property type="match status" value="1"/>
</dbReference>
<dbReference type="GO" id="GO:0005815">
    <property type="term" value="C:microtubule organizing center"/>
    <property type="evidence" value="ECO:0007669"/>
    <property type="project" value="TreeGrafter"/>
</dbReference>
<evidence type="ECO:0000256" key="1">
    <source>
        <dbReference type="SAM" id="MobiDB-lite"/>
    </source>
</evidence>
<feature type="compositionally biased region" description="Basic and acidic residues" evidence="1">
    <location>
        <begin position="170"/>
        <end position="179"/>
    </location>
</feature>
<dbReference type="InterPro" id="IPR001680">
    <property type="entry name" value="WD40_rpt"/>
</dbReference>
<reference evidence="2" key="1">
    <citation type="submission" date="2021-02" db="EMBL/GenBank/DDBJ databases">
        <authorList>
            <person name="Nowell W R."/>
        </authorList>
    </citation>
    <scope>NUCLEOTIDE SEQUENCE</scope>
</reference>
<gene>
    <name evidence="2" type="ORF">RFH988_LOCUS20028</name>
</gene>
<dbReference type="InterPro" id="IPR052778">
    <property type="entry name" value="Centrosome-WD_assoc"/>
</dbReference>
<accession>A0A814Q594</accession>
<dbReference type="SMART" id="SM00320">
    <property type="entry name" value="WD40"/>
    <property type="match status" value="3"/>
</dbReference>
<dbReference type="Gene3D" id="2.130.10.10">
    <property type="entry name" value="YVTN repeat-like/Quinoprotein amine dehydrogenase"/>
    <property type="match status" value="1"/>
</dbReference>
<dbReference type="GO" id="GO:1990811">
    <property type="term" value="C:MWP complex"/>
    <property type="evidence" value="ECO:0007669"/>
    <property type="project" value="TreeGrafter"/>
</dbReference>
<dbReference type="PANTHER" id="PTHR16220">
    <property type="entry name" value="WD REPEAT PROTEIN 8-RELATED"/>
    <property type="match status" value="1"/>
</dbReference>
<comment type="caution">
    <text evidence="2">The sequence shown here is derived from an EMBL/GenBank/DDBJ whole genome shotgun (WGS) entry which is preliminary data.</text>
</comment>
<dbReference type="Proteomes" id="UP000663882">
    <property type="component" value="Unassembled WGS sequence"/>
</dbReference>
<name>A0A814Q594_9BILA</name>
<protein>
    <submittedName>
        <fullName evidence="2">Uncharacterized protein</fullName>
    </submittedName>
</protein>
<proteinExistence type="predicted"/>
<evidence type="ECO:0000313" key="2">
    <source>
        <dbReference type="EMBL" id="CAF1114739.1"/>
    </source>
</evidence>
<feature type="region of interest" description="Disordered" evidence="1">
    <location>
        <begin position="170"/>
        <end position="191"/>
    </location>
</feature>
<dbReference type="AlphaFoldDB" id="A0A814Q594"/>
<sequence length="345" mass="39796">NPEWKCKIDEGSAGLCQVHWAPDSQHILTTAQFHLRITVWSLTSKNISYMKYPKKISPNSYIFNLSKSYMALVERRNDNTDHISIFNYSTNWSMIAHFHVKELEDLQVLGIRCAQWSPTGQIMVVGDYEEHITIFSYLTYKKIRESFQHPQRLSSNNGYTILKEEEYHTDSEEINEKSQSKSYSSSTNSSSLLSNHESKYIIYNGTLQIDPIKPNFDRANPRLGVSSIEFSSSGRYMSTINETMPNILFIFDFKPTFHLAFVLIQIQSIRCIKWEPKRDHLALCTHNNCLYIWSSKGASCISLPSESSKHKIDEIKWNNYNSIPSIALIGQNTMCLGFVDLNNDM</sequence>
<evidence type="ECO:0000313" key="3">
    <source>
        <dbReference type="Proteomes" id="UP000663882"/>
    </source>
</evidence>
<dbReference type="PANTHER" id="PTHR16220:SF0">
    <property type="entry name" value="WD REPEAT-CONTAINING PROTEIN WRAP73"/>
    <property type="match status" value="1"/>
</dbReference>
<dbReference type="EMBL" id="CAJNOO010001206">
    <property type="protein sequence ID" value="CAF1114739.1"/>
    <property type="molecule type" value="Genomic_DNA"/>
</dbReference>
<feature type="non-terminal residue" evidence="2">
    <location>
        <position position="345"/>
    </location>
</feature>
<dbReference type="InterPro" id="IPR015943">
    <property type="entry name" value="WD40/YVTN_repeat-like_dom_sf"/>
</dbReference>
<dbReference type="OrthoDB" id="308690at2759"/>
<organism evidence="2 3">
    <name type="scientific">Rotaria sordida</name>
    <dbReference type="NCBI Taxonomy" id="392033"/>
    <lineage>
        <taxon>Eukaryota</taxon>
        <taxon>Metazoa</taxon>
        <taxon>Spiralia</taxon>
        <taxon>Gnathifera</taxon>
        <taxon>Rotifera</taxon>
        <taxon>Eurotatoria</taxon>
        <taxon>Bdelloidea</taxon>
        <taxon>Philodinida</taxon>
        <taxon>Philodinidae</taxon>
        <taxon>Rotaria</taxon>
    </lineage>
</organism>
<feature type="compositionally biased region" description="Low complexity" evidence="1">
    <location>
        <begin position="180"/>
        <end position="191"/>
    </location>
</feature>